<accession>A0ABP9Q069</accession>
<proteinExistence type="predicted"/>
<reference evidence="3" key="1">
    <citation type="journal article" date="2019" name="Int. J. Syst. Evol. Microbiol.">
        <title>The Global Catalogue of Microorganisms (GCM) 10K type strain sequencing project: providing services to taxonomists for standard genome sequencing and annotation.</title>
        <authorList>
            <consortium name="The Broad Institute Genomics Platform"/>
            <consortium name="The Broad Institute Genome Sequencing Center for Infectious Disease"/>
            <person name="Wu L."/>
            <person name="Ma J."/>
        </authorList>
    </citation>
    <scope>NUCLEOTIDE SEQUENCE [LARGE SCALE GENOMIC DNA]</scope>
    <source>
        <strain evidence="3">JCM 18459</strain>
    </source>
</reference>
<dbReference type="RefSeq" id="WP_345462641.1">
    <property type="nucleotide sequence ID" value="NZ_BAABKG010000005.1"/>
</dbReference>
<name>A0ABP9Q069_9ACTN</name>
<feature type="region of interest" description="Disordered" evidence="1">
    <location>
        <begin position="120"/>
        <end position="162"/>
    </location>
</feature>
<organism evidence="2 3">
    <name type="scientific">Nocardioides marinquilinus</name>
    <dbReference type="NCBI Taxonomy" id="1210400"/>
    <lineage>
        <taxon>Bacteria</taxon>
        <taxon>Bacillati</taxon>
        <taxon>Actinomycetota</taxon>
        <taxon>Actinomycetes</taxon>
        <taxon>Propionibacteriales</taxon>
        <taxon>Nocardioidaceae</taxon>
        <taxon>Nocardioides</taxon>
    </lineage>
</organism>
<keyword evidence="3" id="KW-1185">Reference proteome</keyword>
<gene>
    <name evidence="2" type="ORF">GCM10023340_38800</name>
</gene>
<evidence type="ECO:0000313" key="3">
    <source>
        <dbReference type="Proteomes" id="UP001500221"/>
    </source>
</evidence>
<comment type="caution">
    <text evidence="2">The sequence shown here is derived from an EMBL/GenBank/DDBJ whole genome shotgun (WGS) entry which is preliminary data.</text>
</comment>
<evidence type="ECO:0000313" key="2">
    <source>
        <dbReference type="EMBL" id="GAA5154747.1"/>
    </source>
</evidence>
<evidence type="ECO:0000256" key="1">
    <source>
        <dbReference type="SAM" id="MobiDB-lite"/>
    </source>
</evidence>
<sequence length="162" mass="16489">MPVAGPSRSATSEATCEDCGRAFEAKRSTARFCSTTCRSRAARARKAAAESTDADQAAGKVEHELVKAVRAELVKAGADQSFSGQLALQLARKIANPDETGVTALSKELRTVMAAALAHVAPPAPGPDGGAGGDGAEDDEVTSARRAREAKLAAAGQAADRA</sequence>
<feature type="compositionally biased region" description="Basic and acidic residues" evidence="1">
    <location>
        <begin position="142"/>
        <end position="151"/>
    </location>
</feature>
<dbReference type="Proteomes" id="UP001500221">
    <property type="component" value="Unassembled WGS sequence"/>
</dbReference>
<protein>
    <submittedName>
        <fullName evidence="2">Uncharacterized protein</fullName>
    </submittedName>
</protein>
<feature type="compositionally biased region" description="Low complexity" evidence="1">
    <location>
        <begin position="152"/>
        <end position="162"/>
    </location>
</feature>
<dbReference type="EMBL" id="BAABKG010000005">
    <property type="protein sequence ID" value="GAA5154747.1"/>
    <property type="molecule type" value="Genomic_DNA"/>
</dbReference>